<dbReference type="PROSITE" id="PS50943">
    <property type="entry name" value="HTH_CROC1"/>
    <property type="match status" value="1"/>
</dbReference>
<dbReference type="SUPFAM" id="SSF47413">
    <property type="entry name" value="lambda repressor-like DNA-binding domains"/>
    <property type="match status" value="1"/>
</dbReference>
<gene>
    <name evidence="2" type="ORF">KYY02_17150</name>
</gene>
<name>A0ABV4J089_9ACTN</name>
<reference evidence="2 3" key="1">
    <citation type="journal article" date="2021" name="Res Sq">
        <title>Streptomyces Pimoensis sp. nov., Isolated From the Taklimakan Desert in Xinjiang, China.</title>
        <authorList>
            <person name="Zhang P."/>
            <person name="Luo X."/>
            <person name="Luo X."/>
            <person name="Liu Z."/>
            <person name="Xia Z."/>
            <person name="Wan C."/>
            <person name="zhang L."/>
        </authorList>
    </citation>
    <scope>NUCLEOTIDE SEQUENCE [LARGE SCALE GENOMIC DNA]</scope>
    <source>
        <strain evidence="2 3">TRM75549</strain>
    </source>
</reference>
<feature type="domain" description="HTH cro/C1-type" evidence="1">
    <location>
        <begin position="1"/>
        <end position="55"/>
    </location>
</feature>
<dbReference type="CDD" id="cd00093">
    <property type="entry name" value="HTH_XRE"/>
    <property type="match status" value="1"/>
</dbReference>
<comment type="caution">
    <text evidence="2">The sequence shown here is derived from an EMBL/GenBank/DDBJ whole genome shotgun (WGS) entry which is preliminary data.</text>
</comment>
<protein>
    <submittedName>
        <fullName evidence="2">Helix-turn-helix domain-containing protein</fullName>
    </submittedName>
</protein>
<dbReference type="InterPro" id="IPR001387">
    <property type="entry name" value="Cro/C1-type_HTH"/>
</dbReference>
<dbReference type="Pfam" id="PF01381">
    <property type="entry name" value="HTH_3"/>
    <property type="match status" value="1"/>
</dbReference>
<keyword evidence="3" id="KW-1185">Reference proteome</keyword>
<organism evidence="2 3">
    <name type="scientific">Streptomyces pimonensis</name>
    <dbReference type="NCBI Taxonomy" id="2860288"/>
    <lineage>
        <taxon>Bacteria</taxon>
        <taxon>Bacillati</taxon>
        <taxon>Actinomycetota</taxon>
        <taxon>Actinomycetes</taxon>
        <taxon>Kitasatosporales</taxon>
        <taxon>Streptomycetaceae</taxon>
        <taxon>Streptomyces</taxon>
    </lineage>
</organism>
<dbReference type="Gene3D" id="1.10.260.40">
    <property type="entry name" value="lambda repressor-like DNA-binding domains"/>
    <property type="match status" value="1"/>
</dbReference>
<dbReference type="EMBL" id="JAHWZY010000016">
    <property type="protein sequence ID" value="MEZ3180351.1"/>
    <property type="molecule type" value="Genomic_DNA"/>
</dbReference>
<proteinExistence type="predicted"/>
<dbReference type="Proteomes" id="UP001567537">
    <property type="component" value="Unassembled WGS sequence"/>
</dbReference>
<evidence type="ECO:0000259" key="1">
    <source>
        <dbReference type="PROSITE" id="PS50943"/>
    </source>
</evidence>
<evidence type="ECO:0000313" key="2">
    <source>
        <dbReference type="EMBL" id="MEZ3180351.1"/>
    </source>
</evidence>
<dbReference type="SMART" id="SM00530">
    <property type="entry name" value="HTH_XRE"/>
    <property type="match status" value="1"/>
</dbReference>
<dbReference type="RefSeq" id="WP_371238901.1">
    <property type="nucleotide sequence ID" value="NZ_JAHWZY010000016.1"/>
</dbReference>
<accession>A0ABV4J089</accession>
<dbReference type="InterPro" id="IPR010982">
    <property type="entry name" value="Lambda_DNA-bd_dom_sf"/>
</dbReference>
<evidence type="ECO:0000313" key="3">
    <source>
        <dbReference type="Proteomes" id="UP001567537"/>
    </source>
</evidence>
<sequence>MKAIREAQGISLRQLAADIGRDPGFLSRVEKDQQGAGAETLHRYADRLNVPITAITHKETPRDQE</sequence>